<sequence>MDLKRGDTQVFYVTVPSSIATDGTVMYFMAKIKPDDDKNDSAALISKNSSDKSNVGDNVRFRFELTPNDTNKIEFGNKSVLELAGEFEIRTPDGKVYSVPGKNKYIKIKVYADIRRGGTL</sequence>
<proteinExistence type="predicted"/>
<protein>
    <submittedName>
        <fullName evidence="1">Uncharacterized protein</fullName>
    </submittedName>
</protein>
<reference evidence="1" key="1">
    <citation type="journal article" date="2021" name="Proc. Natl. Acad. Sci. U.S.A.">
        <title>A Catalog of Tens of Thousands of Viruses from Human Metagenomes Reveals Hidden Associations with Chronic Diseases.</title>
        <authorList>
            <person name="Tisza M.J."/>
            <person name="Buck C.B."/>
        </authorList>
    </citation>
    <scope>NUCLEOTIDE SEQUENCE</scope>
    <source>
        <strain evidence="1">CtAkS7</strain>
    </source>
</reference>
<dbReference type="EMBL" id="BK032698">
    <property type="protein sequence ID" value="DAF55719.1"/>
    <property type="molecule type" value="Genomic_DNA"/>
</dbReference>
<accession>A0A8S5SYF6</accession>
<name>A0A8S5SYF6_9CAUD</name>
<evidence type="ECO:0000313" key="1">
    <source>
        <dbReference type="EMBL" id="DAF55719.1"/>
    </source>
</evidence>
<organism evidence="1">
    <name type="scientific">Siphoviridae sp. ctAkS7</name>
    <dbReference type="NCBI Taxonomy" id="2827798"/>
    <lineage>
        <taxon>Viruses</taxon>
        <taxon>Duplodnaviria</taxon>
        <taxon>Heunggongvirae</taxon>
        <taxon>Uroviricota</taxon>
        <taxon>Caudoviricetes</taxon>
    </lineage>
</organism>